<evidence type="ECO:0000313" key="3">
    <source>
        <dbReference type="Proteomes" id="UP000603904"/>
    </source>
</evidence>
<sequence length="73" mass="8459">MPTSLVARERGTMMCVSDQWWFCLKHMRVEPEKGCPNKDRLGPYDTQEAAANALQTASERNKAWAEQDKDWDE</sequence>
<comment type="caution">
    <text evidence="2">The sequence shown here is derived from an EMBL/GenBank/DDBJ whole genome shotgun (WGS) entry which is preliminary data.</text>
</comment>
<feature type="region of interest" description="Disordered" evidence="1">
    <location>
        <begin position="52"/>
        <end position="73"/>
    </location>
</feature>
<feature type="compositionally biased region" description="Basic and acidic residues" evidence="1">
    <location>
        <begin position="59"/>
        <end position="73"/>
    </location>
</feature>
<reference evidence="2 3" key="1">
    <citation type="submission" date="2021-01" db="EMBL/GenBank/DDBJ databases">
        <title>Whole genome shotgun sequence of Microbispora corallina NBRC 16416.</title>
        <authorList>
            <person name="Komaki H."/>
            <person name="Tamura T."/>
        </authorList>
    </citation>
    <scope>NUCLEOTIDE SEQUENCE [LARGE SCALE GENOMIC DNA]</scope>
    <source>
        <strain evidence="2 3">NBRC 16416</strain>
    </source>
</reference>
<organism evidence="2 3">
    <name type="scientific">Microbispora corallina</name>
    <dbReference type="NCBI Taxonomy" id="83302"/>
    <lineage>
        <taxon>Bacteria</taxon>
        <taxon>Bacillati</taxon>
        <taxon>Actinomycetota</taxon>
        <taxon>Actinomycetes</taxon>
        <taxon>Streptosporangiales</taxon>
        <taxon>Streptosporangiaceae</taxon>
        <taxon>Microbispora</taxon>
    </lineage>
</organism>
<dbReference type="Proteomes" id="UP000603904">
    <property type="component" value="Unassembled WGS sequence"/>
</dbReference>
<protein>
    <recommendedName>
        <fullName evidence="4">SPOR domain-containing protein</fullName>
    </recommendedName>
</protein>
<keyword evidence="3" id="KW-1185">Reference proteome</keyword>
<evidence type="ECO:0000313" key="2">
    <source>
        <dbReference type="EMBL" id="GIH37446.1"/>
    </source>
</evidence>
<evidence type="ECO:0008006" key="4">
    <source>
        <dbReference type="Google" id="ProtNLM"/>
    </source>
</evidence>
<gene>
    <name evidence="2" type="ORF">Mco01_04460</name>
</gene>
<dbReference type="EMBL" id="BOOC01000002">
    <property type="protein sequence ID" value="GIH37446.1"/>
    <property type="molecule type" value="Genomic_DNA"/>
</dbReference>
<accession>A0ABQ4FRN1</accession>
<name>A0ABQ4FRN1_9ACTN</name>
<proteinExistence type="predicted"/>
<evidence type="ECO:0000256" key="1">
    <source>
        <dbReference type="SAM" id="MobiDB-lite"/>
    </source>
</evidence>